<accession>A0A1B5Z8J1</accession>
<dbReference type="EMBL" id="BCLP01045793">
    <property type="protein sequence ID" value="GAU10423.1"/>
    <property type="molecule type" value="Genomic_DNA"/>
</dbReference>
<gene>
    <name evidence="1" type="ORF">TSUD_421820</name>
</gene>
<keyword evidence="2" id="KW-1185">Reference proteome</keyword>
<dbReference type="PANTHER" id="PTHR33116">
    <property type="entry name" value="REVERSE TRANSCRIPTASE ZINC-BINDING DOMAIN-CONTAINING PROTEIN-RELATED-RELATED"/>
    <property type="match status" value="1"/>
</dbReference>
<evidence type="ECO:0000313" key="1">
    <source>
        <dbReference type="EMBL" id="GAU10423.1"/>
    </source>
</evidence>
<dbReference type="AlphaFoldDB" id="A0A1B5Z8J1"/>
<name>A0A1B5Z8J1_TRISU</name>
<dbReference type="PANTHER" id="PTHR33116:SF70">
    <property type="entry name" value="NON-LTR RETROELEMENT REVERSE TRANSCRIPTASE-LIKE PROTEIN"/>
    <property type="match status" value="1"/>
</dbReference>
<evidence type="ECO:0008006" key="3">
    <source>
        <dbReference type="Google" id="ProtNLM"/>
    </source>
</evidence>
<reference evidence="2" key="1">
    <citation type="journal article" date="2017" name="Front. Plant Sci.">
        <title>Climate Clever Clovers: New Paradigm to Reduce the Environmental Footprint of Ruminants by Breeding Low Methanogenic Forages Utilizing Haplotype Variation.</title>
        <authorList>
            <person name="Kaur P."/>
            <person name="Appels R."/>
            <person name="Bayer P.E."/>
            <person name="Keeble-Gagnere G."/>
            <person name="Wang J."/>
            <person name="Hirakawa H."/>
            <person name="Shirasawa K."/>
            <person name="Vercoe P."/>
            <person name="Stefanova K."/>
            <person name="Durmic Z."/>
            <person name="Nichols P."/>
            <person name="Revell C."/>
            <person name="Isobe S.N."/>
            <person name="Edwards D."/>
            <person name="Erskine W."/>
        </authorList>
    </citation>
    <scope>NUCLEOTIDE SEQUENCE [LARGE SCALE GENOMIC DNA]</scope>
    <source>
        <strain evidence="2">cv. Daliak</strain>
    </source>
</reference>
<protein>
    <recommendedName>
        <fullName evidence="3">Reverse transcriptase zinc-binding domain-containing protein</fullName>
    </recommendedName>
</protein>
<dbReference type="Proteomes" id="UP000242715">
    <property type="component" value="Unassembled WGS sequence"/>
</dbReference>
<proteinExistence type="predicted"/>
<organism evidence="1 2">
    <name type="scientific">Trifolium subterraneum</name>
    <name type="common">Subterranean clover</name>
    <dbReference type="NCBI Taxonomy" id="3900"/>
    <lineage>
        <taxon>Eukaryota</taxon>
        <taxon>Viridiplantae</taxon>
        <taxon>Streptophyta</taxon>
        <taxon>Embryophyta</taxon>
        <taxon>Tracheophyta</taxon>
        <taxon>Spermatophyta</taxon>
        <taxon>Magnoliopsida</taxon>
        <taxon>eudicotyledons</taxon>
        <taxon>Gunneridae</taxon>
        <taxon>Pentapetalae</taxon>
        <taxon>rosids</taxon>
        <taxon>fabids</taxon>
        <taxon>Fabales</taxon>
        <taxon>Fabaceae</taxon>
        <taxon>Papilionoideae</taxon>
        <taxon>50 kb inversion clade</taxon>
        <taxon>NPAAA clade</taxon>
        <taxon>Hologalegina</taxon>
        <taxon>IRL clade</taxon>
        <taxon>Trifolieae</taxon>
        <taxon>Trifolium</taxon>
    </lineage>
</organism>
<comment type="caution">
    <text evidence="1">The sequence shown here is derived from an EMBL/GenBank/DDBJ whole genome shotgun (WGS) entry which is preliminary data.</text>
</comment>
<dbReference type="OrthoDB" id="1432077at2759"/>
<evidence type="ECO:0000313" key="2">
    <source>
        <dbReference type="Proteomes" id="UP000242715"/>
    </source>
</evidence>
<sequence length="196" mass="22313">MEQVILIKDVLDSFCSNSGQKINLNKSRVFFSRNIAEQNALMLSQGLGIEQTNDLGIYLGAPMLHQRASRNSYSFILDKMRKKLTSWKTNNLSFAGRITLAQSSLPCIPGYVMQTANIPASVCDEAEKICRDFIWGSTVNQRKCHLVSWEKICRPKEEGGLGFKNLRMLNQAYIHKLAWQMVAEPNKLWVQVMRAK</sequence>